<feature type="domain" description="YgjP-like metallopeptidase" evidence="1">
    <location>
        <begin position="46"/>
        <end position="233"/>
    </location>
</feature>
<dbReference type="Gene3D" id="3.30.2010.10">
    <property type="entry name" value="Metalloproteases ('zincins'), catalytic domain"/>
    <property type="match status" value="1"/>
</dbReference>
<evidence type="ECO:0000313" key="3">
    <source>
        <dbReference type="Proteomes" id="UP000031641"/>
    </source>
</evidence>
<dbReference type="CDD" id="cd07344">
    <property type="entry name" value="M48_yhfN_like"/>
    <property type="match status" value="1"/>
</dbReference>
<dbReference type="InterPro" id="IPR002725">
    <property type="entry name" value="YgjP-like_metallopeptidase"/>
</dbReference>
<dbReference type="PANTHER" id="PTHR30399">
    <property type="entry name" value="UNCHARACTERIZED PROTEIN YGJP"/>
    <property type="match status" value="1"/>
</dbReference>
<gene>
    <name evidence="2" type="ORF">MCAN360_0555</name>
</gene>
<dbReference type="KEGG" id="mcan:MCAN360_0555"/>
<dbReference type="Pfam" id="PF01863">
    <property type="entry name" value="YgjP-like"/>
    <property type="match status" value="1"/>
</dbReference>
<evidence type="ECO:0000259" key="1">
    <source>
        <dbReference type="Pfam" id="PF01863"/>
    </source>
</evidence>
<dbReference type="Proteomes" id="UP000031641">
    <property type="component" value="Chromosome"/>
</dbReference>
<proteinExistence type="predicted"/>
<reference evidence="3" key="1">
    <citation type="journal article" date="2014" name="Genome Announc.">
        <title>Complete Genome Sequence of Mycoplasma canadense Strain HAZ 360_1 from Bovine Mastitic Milk in Japan.</title>
        <authorList>
            <person name="Hata E."/>
        </authorList>
    </citation>
    <scope>NUCLEOTIDE SEQUENCE [LARGE SCALE GENOMIC DNA]</scope>
    <source>
        <strain evidence="3">HAZ360_1</strain>
    </source>
</reference>
<dbReference type="AlphaFoldDB" id="A0A077L9E4"/>
<name>A0A077L9E4_9BACT</name>
<dbReference type="RefSeq" id="WP_045433981.1">
    <property type="nucleotide sequence ID" value="NZ_AP014631.1"/>
</dbReference>
<dbReference type="STRING" id="29554.MCAN360_0555"/>
<dbReference type="PANTHER" id="PTHR30399:SF1">
    <property type="entry name" value="UTP PYROPHOSPHATASE"/>
    <property type="match status" value="1"/>
</dbReference>
<evidence type="ECO:0000313" key="2">
    <source>
        <dbReference type="EMBL" id="BAP39663.1"/>
    </source>
</evidence>
<protein>
    <recommendedName>
        <fullName evidence="1">YgjP-like metallopeptidase domain-containing protein</fullName>
    </recommendedName>
</protein>
<dbReference type="InterPro" id="IPR053136">
    <property type="entry name" value="UTP_pyrophosphatase-like"/>
</dbReference>
<dbReference type="HOGENOM" id="CLU_065947_3_0_14"/>
<dbReference type="OrthoDB" id="9811177at2"/>
<organism evidence="2 3">
    <name type="scientific">Metamycoplasma canadense</name>
    <dbReference type="NCBI Taxonomy" id="29554"/>
    <lineage>
        <taxon>Bacteria</taxon>
        <taxon>Bacillati</taxon>
        <taxon>Mycoplasmatota</taxon>
        <taxon>Mycoplasmoidales</taxon>
        <taxon>Metamycoplasmataceae</taxon>
        <taxon>Metamycoplasma</taxon>
    </lineage>
</organism>
<keyword evidence="3" id="KW-1185">Reference proteome</keyword>
<sequence>MKNPDSILEKIIDNKKYTIHIFFKNSKHVYLTYNDGIFIVTGSVVNISSKKFQDFLIKSMSKIIKKNNKIKPNLEFDKNKKTFYYFGKLASYHVKNNKIIISKINQSTNEYINFSTKAENLKIELYIRKFLYKQLIEKFKKFTNEACLLIKKTNLNLLFFIRNKKSSWASISVLKNKIFICSDLIFFSDEIIKYVAYHEICHLIHQNHSKEFWNLLKQFIPDYKEKRKKLNNHIFE</sequence>
<dbReference type="EMBL" id="AP014631">
    <property type="protein sequence ID" value="BAP39663.1"/>
    <property type="molecule type" value="Genomic_DNA"/>
</dbReference>
<accession>A0A077L9E4</accession>